<protein>
    <submittedName>
        <fullName evidence="10">LD-carboxypeptidase</fullName>
    </submittedName>
</protein>
<dbReference type="Gene3D" id="3.40.50.10740">
    <property type="entry name" value="Class I glutamine amidotransferase-like"/>
    <property type="match status" value="1"/>
</dbReference>
<evidence type="ECO:0000313" key="11">
    <source>
        <dbReference type="Proteomes" id="UP000263377"/>
    </source>
</evidence>
<dbReference type="GO" id="GO:0006508">
    <property type="term" value="P:proteolysis"/>
    <property type="evidence" value="ECO:0007669"/>
    <property type="project" value="UniProtKB-KW"/>
</dbReference>
<dbReference type="SUPFAM" id="SSF52317">
    <property type="entry name" value="Class I glutamine amidotransferase-like"/>
    <property type="match status" value="1"/>
</dbReference>
<evidence type="ECO:0000256" key="7">
    <source>
        <dbReference type="SAM" id="MobiDB-lite"/>
    </source>
</evidence>
<dbReference type="RefSeq" id="WP_117487847.1">
    <property type="nucleotide sequence ID" value="NZ_QVIG01000001.1"/>
</dbReference>
<gene>
    <name evidence="10" type="ORF">DR950_19720</name>
</gene>
<name>A0A372ZWE4_9ACTN</name>
<feature type="compositionally biased region" description="Polar residues" evidence="7">
    <location>
        <begin position="1"/>
        <end position="10"/>
    </location>
</feature>
<dbReference type="SUPFAM" id="SSF141986">
    <property type="entry name" value="LD-carboxypeptidase A C-terminal domain-like"/>
    <property type="match status" value="1"/>
</dbReference>
<dbReference type="InterPro" id="IPR040449">
    <property type="entry name" value="Peptidase_S66_N"/>
</dbReference>
<keyword evidence="11" id="KW-1185">Reference proteome</keyword>
<reference evidence="10 11" key="1">
    <citation type="submission" date="2018-08" db="EMBL/GenBank/DDBJ databases">
        <title>Diversity &amp; Physiological Properties of Lignin-Decomposing Actinobacteria from Soil.</title>
        <authorList>
            <person name="Roh S.G."/>
            <person name="Kim S.B."/>
        </authorList>
    </citation>
    <scope>NUCLEOTIDE SEQUENCE [LARGE SCALE GENOMIC DNA]</scope>
    <source>
        <strain evidence="10 11">MMS17-GH009</strain>
    </source>
</reference>
<evidence type="ECO:0000256" key="5">
    <source>
        <dbReference type="ARBA" id="ARBA00022825"/>
    </source>
</evidence>
<dbReference type="Proteomes" id="UP000263377">
    <property type="component" value="Unassembled WGS sequence"/>
</dbReference>
<keyword evidence="3" id="KW-0645">Protease</keyword>
<organism evidence="10 11">
    <name type="scientific">Kitasatospora xanthocidica</name>
    <dbReference type="NCBI Taxonomy" id="83382"/>
    <lineage>
        <taxon>Bacteria</taxon>
        <taxon>Bacillati</taxon>
        <taxon>Actinomycetota</taxon>
        <taxon>Actinomycetes</taxon>
        <taxon>Kitasatosporales</taxon>
        <taxon>Streptomycetaceae</taxon>
        <taxon>Kitasatospora</taxon>
    </lineage>
</organism>
<sequence length="318" mass="33215">MDQHPTTPGQGLTRPPHLRPGDHVAVVAPSGPVDAERLTAGCAILRSWGLRVTVAPHVLDTHPTLGYLAGTDADRAADLQTAWLDPTVDAVICARGGYGVHRIVDLLDWTAMRAAAPKPFIGFSDVSSLHEAFARRLGLATLYGPLAAGASFVSDGPTAEHLRRTLFAPAAVTVLTSPTAAPLVPGRARGVTAGGCLHVLTAERGTPAARPSYEGAVLLLEDVNEHPYQLDRLLTQLLRSGALDGVAGLALGSWEGCGRPQRVRDVMLDRLGGLGVPVLWELGFGHCPSTLTVPLGVPALLDADAGTLTLDLPALADR</sequence>
<dbReference type="AlphaFoldDB" id="A0A372ZWE4"/>
<feature type="active site" description="Charge relay system" evidence="6">
    <location>
        <position position="286"/>
    </location>
</feature>
<evidence type="ECO:0000256" key="2">
    <source>
        <dbReference type="ARBA" id="ARBA00022645"/>
    </source>
</evidence>
<dbReference type="InterPro" id="IPR027478">
    <property type="entry name" value="LdcA_N"/>
</dbReference>
<dbReference type="EMBL" id="QVIG01000001">
    <property type="protein sequence ID" value="RGD59720.1"/>
    <property type="molecule type" value="Genomic_DNA"/>
</dbReference>
<evidence type="ECO:0000256" key="1">
    <source>
        <dbReference type="ARBA" id="ARBA00010233"/>
    </source>
</evidence>
<dbReference type="GO" id="GO:0004180">
    <property type="term" value="F:carboxypeptidase activity"/>
    <property type="evidence" value="ECO:0007669"/>
    <property type="project" value="UniProtKB-KW"/>
</dbReference>
<keyword evidence="2 10" id="KW-0121">Carboxypeptidase</keyword>
<evidence type="ECO:0000256" key="4">
    <source>
        <dbReference type="ARBA" id="ARBA00022801"/>
    </source>
</evidence>
<comment type="similarity">
    <text evidence="1">Belongs to the peptidase S66 family.</text>
</comment>
<evidence type="ECO:0000259" key="8">
    <source>
        <dbReference type="Pfam" id="PF02016"/>
    </source>
</evidence>
<dbReference type="Pfam" id="PF17676">
    <property type="entry name" value="Peptidase_S66C"/>
    <property type="match status" value="1"/>
</dbReference>
<dbReference type="PANTHER" id="PTHR30237">
    <property type="entry name" value="MURAMOYLTETRAPEPTIDE CARBOXYPEPTIDASE"/>
    <property type="match status" value="1"/>
</dbReference>
<feature type="active site" description="Charge relay system" evidence="6">
    <location>
        <position position="221"/>
    </location>
</feature>
<dbReference type="InterPro" id="IPR040921">
    <property type="entry name" value="Peptidase_S66C"/>
</dbReference>
<keyword evidence="4" id="KW-0378">Hydrolase</keyword>
<dbReference type="GO" id="GO:0008236">
    <property type="term" value="F:serine-type peptidase activity"/>
    <property type="evidence" value="ECO:0007669"/>
    <property type="project" value="UniProtKB-KW"/>
</dbReference>
<evidence type="ECO:0000256" key="3">
    <source>
        <dbReference type="ARBA" id="ARBA00022670"/>
    </source>
</evidence>
<dbReference type="InterPro" id="IPR029062">
    <property type="entry name" value="Class_I_gatase-like"/>
</dbReference>
<keyword evidence="5" id="KW-0720">Serine protease</keyword>
<feature type="domain" description="LD-carboxypeptidase C-terminal" evidence="9">
    <location>
        <begin position="189"/>
        <end position="299"/>
    </location>
</feature>
<dbReference type="InterPro" id="IPR027461">
    <property type="entry name" value="Carboxypeptidase_A_C_sf"/>
</dbReference>
<dbReference type="PANTHER" id="PTHR30237:SF2">
    <property type="entry name" value="MUREIN TETRAPEPTIDE CARBOXYPEPTIDASE"/>
    <property type="match status" value="1"/>
</dbReference>
<dbReference type="Gene3D" id="3.50.30.60">
    <property type="entry name" value="LD-carboxypeptidase A C-terminal domain-like"/>
    <property type="match status" value="1"/>
</dbReference>
<dbReference type="InterPro" id="IPR003507">
    <property type="entry name" value="S66_fam"/>
</dbReference>
<dbReference type="CDD" id="cd07025">
    <property type="entry name" value="Peptidase_S66"/>
    <property type="match status" value="1"/>
</dbReference>
<feature type="domain" description="LD-carboxypeptidase N-terminal" evidence="8">
    <location>
        <begin position="24"/>
        <end position="144"/>
    </location>
</feature>
<dbReference type="PIRSF" id="PIRSF028757">
    <property type="entry name" value="LD-carboxypeptidase"/>
    <property type="match status" value="1"/>
</dbReference>
<evidence type="ECO:0000313" key="10">
    <source>
        <dbReference type="EMBL" id="RGD59720.1"/>
    </source>
</evidence>
<feature type="region of interest" description="Disordered" evidence="7">
    <location>
        <begin position="1"/>
        <end position="20"/>
    </location>
</feature>
<accession>A0A372ZWE4</accession>
<dbReference type="Pfam" id="PF02016">
    <property type="entry name" value="Peptidase_S66"/>
    <property type="match status" value="1"/>
</dbReference>
<feature type="active site" description="Nucleophile" evidence="6">
    <location>
        <position position="124"/>
    </location>
</feature>
<evidence type="ECO:0000259" key="9">
    <source>
        <dbReference type="Pfam" id="PF17676"/>
    </source>
</evidence>
<evidence type="ECO:0000256" key="6">
    <source>
        <dbReference type="PIRSR" id="PIRSR028757-1"/>
    </source>
</evidence>
<proteinExistence type="inferred from homology"/>
<comment type="caution">
    <text evidence="10">The sequence shown here is derived from an EMBL/GenBank/DDBJ whole genome shotgun (WGS) entry which is preliminary data.</text>
</comment>